<evidence type="ECO:0000313" key="11">
    <source>
        <dbReference type="Proteomes" id="UP001185092"/>
    </source>
</evidence>
<dbReference type="PANTHER" id="PTHR10851:SF0">
    <property type="entry name" value="PYRIDOXINE-5'-PHOSPHATE OXIDASE"/>
    <property type="match status" value="1"/>
</dbReference>
<dbReference type="Gene3D" id="2.30.110.10">
    <property type="entry name" value="Electron Transport, Fmn-binding Protein, Chain A"/>
    <property type="match status" value="1"/>
</dbReference>
<feature type="binding site" evidence="6">
    <location>
        <begin position="9"/>
        <end position="12"/>
    </location>
    <ligand>
        <name>substrate</name>
    </ligand>
</feature>
<dbReference type="NCBIfam" id="NF004231">
    <property type="entry name" value="PRK05679.1"/>
    <property type="match status" value="1"/>
</dbReference>
<dbReference type="PANTHER" id="PTHR10851">
    <property type="entry name" value="PYRIDOXINE-5-PHOSPHATE OXIDASE"/>
    <property type="match status" value="1"/>
</dbReference>
<feature type="binding site" evidence="5 7">
    <location>
        <begin position="141"/>
        <end position="142"/>
    </location>
    <ligand>
        <name>FMN</name>
        <dbReference type="ChEBI" id="CHEBI:58210"/>
    </ligand>
</feature>
<feature type="binding site" evidence="5 6">
    <location>
        <position position="128"/>
    </location>
    <ligand>
        <name>substrate</name>
    </ligand>
</feature>
<feature type="domain" description="Pyridoxamine 5'-phosphate oxidase N-terminal" evidence="8">
    <location>
        <begin position="34"/>
        <end position="159"/>
    </location>
</feature>
<feature type="binding site" evidence="5 6">
    <location>
        <begin position="191"/>
        <end position="193"/>
    </location>
    <ligand>
        <name>substrate</name>
    </ligand>
</feature>
<dbReference type="InterPro" id="IPR012349">
    <property type="entry name" value="Split_barrel_FMN-bd"/>
</dbReference>
<evidence type="ECO:0000256" key="6">
    <source>
        <dbReference type="PIRSR" id="PIRSR000190-1"/>
    </source>
</evidence>
<comment type="pathway">
    <text evidence="5">Cofactor metabolism; pyridoxal 5'-phosphate salvage; pyridoxal 5'-phosphate from pyridoxine 5'-phosphate: step 1/1.</text>
</comment>
<feature type="binding site" evidence="5 7">
    <location>
        <position position="185"/>
    </location>
    <ligand>
        <name>FMN</name>
        <dbReference type="ChEBI" id="CHEBI:58210"/>
    </ligand>
</feature>
<feature type="binding site" evidence="5 7">
    <location>
        <position position="84"/>
    </location>
    <ligand>
        <name>FMN</name>
        <dbReference type="ChEBI" id="CHEBI:58210"/>
    </ligand>
</feature>
<dbReference type="InterPro" id="IPR019740">
    <property type="entry name" value="Pyridox_Oxase_CS"/>
</dbReference>
<comment type="cofactor">
    <cofactor evidence="5 7">
        <name>FMN</name>
        <dbReference type="ChEBI" id="CHEBI:58210"/>
    </cofactor>
    <text evidence="5 7">Binds 1 FMN per subunit.</text>
</comment>
<keyword evidence="4 5" id="KW-0560">Oxidoreductase</keyword>
<dbReference type="InterPro" id="IPR000659">
    <property type="entry name" value="Pyridox_Oxase"/>
</dbReference>
<accession>A0AAE3XPT5</accession>
<feature type="binding site" evidence="5 7">
    <location>
        <begin position="62"/>
        <end position="67"/>
    </location>
    <ligand>
        <name>FMN</name>
        <dbReference type="ChEBI" id="CHEBI:58210"/>
    </ligand>
</feature>
<comment type="caution">
    <text evidence="10">The sequence shown here is derived from an EMBL/GenBank/DDBJ whole genome shotgun (WGS) entry which is preliminary data.</text>
</comment>
<evidence type="ECO:0000256" key="2">
    <source>
        <dbReference type="ARBA" id="ARBA00022630"/>
    </source>
</evidence>
<dbReference type="GO" id="GO:0004733">
    <property type="term" value="F:pyridoxamine phosphate oxidase activity"/>
    <property type="evidence" value="ECO:0007669"/>
    <property type="project" value="UniProtKB-UniRule"/>
</dbReference>
<name>A0AAE3XPT5_9BACT</name>
<evidence type="ECO:0000256" key="7">
    <source>
        <dbReference type="PIRSR" id="PIRSR000190-2"/>
    </source>
</evidence>
<feature type="binding site" evidence="5 7">
    <location>
        <begin position="77"/>
        <end position="78"/>
    </location>
    <ligand>
        <name>FMN</name>
        <dbReference type="ChEBI" id="CHEBI:58210"/>
    </ligand>
</feature>
<keyword evidence="11" id="KW-1185">Reference proteome</keyword>
<dbReference type="PIRSF" id="PIRSF000190">
    <property type="entry name" value="Pyd_amn-ph_oxd"/>
    <property type="match status" value="1"/>
</dbReference>
<proteinExistence type="inferred from homology"/>
<dbReference type="InterPro" id="IPR011576">
    <property type="entry name" value="Pyridox_Oxase_N"/>
</dbReference>
<comment type="similarity">
    <text evidence="1 5">Belongs to the pyridoxamine 5'-phosphate oxidase family.</text>
</comment>
<feature type="binding site" evidence="5 6">
    <location>
        <position position="124"/>
    </location>
    <ligand>
        <name>substrate</name>
    </ligand>
</feature>
<feature type="binding site" evidence="5 7">
    <location>
        <position position="195"/>
    </location>
    <ligand>
        <name>FMN</name>
        <dbReference type="ChEBI" id="CHEBI:58210"/>
    </ligand>
</feature>
<dbReference type="HAMAP" id="MF_01629">
    <property type="entry name" value="PdxH"/>
    <property type="match status" value="1"/>
</dbReference>
<evidence type="ECO:0000256" key="3">
    <source>
        <dbReference type="ARBA" id="ARBA00022643"/>
    </source>
</evidence>
<comment type="catalytic activity">
    <reaction evidence="5">
        <text>pyridoxamine 5'-phosphate + O2 + H2O = pyridoxal 5'-phosphate + H2O2 + NH4(+)</text>
        <dbReference type="Rhea" id="RHEA:15817"/>
        <dbReference type="ChEBI" id="CHEBI:15377"/>
        <dbReference type="ChEBI" id="CHEBI:15379"/>
        <dbReference type="ChEBI" id="CHEBI:16240"/>
        <dbReference type="ChEBI" id="CHEBI:28938"/>
        <dbReference type="ChEBI" id="CHEBI:58451"/>
        <dbReference type="ChEBI" id="CHEBI:597326"/>
        <dbReference type="EC" id="1.4.3.5"/>
    </reaction>
</comment>
<keyword evidence="5" id="KW-0664">Pyridoxine biosynthesis</keyword>
<dbReference type="GO" id="GO:0008615">
    <property type="term" value="P:pyridoxine biosynthetic process"/>
    <property type="evidence" value="ECO:0007669"/>
    <property type="project" value="UniProtKB-UniRule"/>
</dbReference>
<comment type="function">
    <text evidence="5">Catalyzes the oxidation of either pyridoxine 5'-phosphate (PNP) or pyridoxamine 5'-phosphate (PMP) into pyridoxal 5'-phosphate (PLP).</text>
</comment>
<dbReference type="NCBIfam" id="TIGR00558">
    <property type="entry name" value="pdxH"/>
    <property type="match status" value="1"/>
</dbReference>
<evidence type="ECO:0000259" key="8">
    <source>
        <dbReference type="Pfam" id="PF01243"/>
    </source>
</evidence>
<evidence type="ECO:0000259" key="9">
    <source>
        <dbReference type="Pfam" id="PF10590"/>
    </source>
</evidence>
<gene>
    <name evidence="5" type="primary">pdxH</name>
    <name evidence="10" type="ORF">HNQ88_002868</name>
</gene>
<protein>
    <recommendedName>
        <fullName evidence="5">Pyridoxine/pyridoxamine 5'-phosphate oxidase</fullName>
        <ecNumber evidence="5">1.4.3.5</ecNumber>
    </recommendedName>
    <alternativeName>
        <fullName evidence="5">PNP/PMP oxidase</fullName>
        <shortName evidence="5">PNPOx</shortName>
    </alternativeName>
    <alternativeName>
        <fullName evidence="5">Pyridoxal 5'-phosphate synthase</fullName>
    </alternativeName>
</protein>
<dbReference type="Proteomes" id="UP001185092">
    <property type="component" value="Unassembled WGS sequence"/>
</dbReference>
<sequence>MSSKIADIRKDYSQKELKKGDCANDPFTQFDNWLKQAIEAEVNEPTAMTISSASKEGRPSSRTVLLKGLEDGLFIFFTNYNSRKGQQIQENPYVSLTFFWPELERQVNIEGYASKLEEDKSDEYFNSRPYKSRVGAWASEQSKVINSKNVIKARFLEYSLKFIKNVPRPPHWGGFKIKPNRVEFWQGRPSRLHDRIVYSLDSEKNNWTINRVAP</sequence>
<feature type="binding site" evidence="5 6">
    <location>
        <position position="67"/>
    </location>
    <ligand>
        <name>substrate</name>
    </ligand>
</feature>
<dbReference type="EC" id="1.4.3.5" evidence="5"/>
<dbReference type="EMBL" id="JAVDQD010000003">
    <property type="protein sequence ID" value="MDR6239820.1"/>
    <property type="molecule type" value="Genomic_DNA"/>
</dbReference>
<dbReference type="RefSeq" id="WP_309939611.1">
    <property type="nucleotide sequence ID" value="NZ_AP025305.1"/>
</dbReference>
<dbReference type="PROSITE" id="PS01064">
    <property type="entry name" value="PYRIDOX_OXIDASE"/>
    <property type="match status" value="1"/>
</dbReference>
<feature type="binding site" evidence="5 7">
    <location>
        <position position="83"/>
    </location>
    <ligand>
        <name>FMN</name>
        <dbReference type="ChEBI" id="CHEBI:58210"/>
    </ligand>
</feature>
<feature type="binding site" evidence="5 6">
    <location>
        <position position="132"/>
    </location>
    <ligand>
        <name>substrate</name>
    </ligand>
</feature>
<dbReference type="AlphaFoldDB" id="A0AAE3XPT5"/>
<evidence type="ECO:0000256" key="1">
    <source>
        <dbReference type="ARBA" id="ARBA00007301"/>
    </source>
</evidence>
<dbReference type="Pfam" id="PF10590">
    <property type="entry name" value="PNP_phzG_C"/>
    <property type="match status" value="1"/>
</dbReference>
<comment type="pathway">
    <text evidence="5">Cofactor metabolism; pyridoxal 5'-phosphate salvage; pyridoxal 5'-phosphate from pyridoxamine 5'-phosphate: step 1/1.</text>
</comment>
<reference evidence="10" key="1">
    <citation type="submission" date="2023-07" db="EMBL/GenBank/DDBJ databases">
        <title>Genomic Encyclopedia of Type Strains, Phase IV (KMG-IV): sequencing the most valuable type-strain genomes for metagenomic binning, comparative biology and taxonomic classification.</title>
        <authorList>
            <person name="Goeker M."/>
        </authorList>
    </citation>
    <scope>NUCLEOTIDE SEQUENCE</scope>
    <source>
        <strain evidence="10">DSM 26174</strain>
    </source>
</reference>
<evidence type="ECO:0000256" key="5">
    <source>
        <dbReference type="HAMAP-Rule" id="MF_01629"/>
    </source>
</evidence>
<evidence type="ECO:0000313" key="10">
    <source>
        <dbReference type="EMBL" id="MDR6239820.1"/>
    </source>
</evidence>
<keyword evidence="3 5" id="KW-0288">FMN</keyword>
<organism evidence="10 11">
    <name type="scientific">Aureibacter tunicatorum</name>
    <dbReference type="NCBI Taxonomy" id="866807"/>
    <lineage>
        <taxon>Bacteria</taxon>
        <taxon>Pseudomonadati</taxon>
        <taxon>Bacteroidota</taxon>
        <taxon>Cytophagia</taxon>
        <taxon>Cytophagales</taxon>
        <taxon>Persicobacteraceae</taxon>
        <taxon>Aureibacter</taxon>
    </lineage>
</organism>
<feature type="binding site" evidence="5 7">
    <location>
        <position position="106"/>
    </location>
    <ligand>
        <name>FMN</name>
        <dbReference type="ChEBI" id="CHEBI:58210"/>
    </ligand>
</feature>
<dbReference type="Pfam" id="PF01243">
    <property type="entry name" value="PNPOx_N"/>
    <property type="match status" value="1"/>
</dbReference>
<comment type="catalytic activity">
    <reaction evidence="5">
        <text>pyridoxine 5'-phosphate + O2 = pyridoxal 5'-phosphate + H2O2</text>
        <dbReference type="Rhea" id="RHEA:15149"/>
        <dbReference type="ChEBI" id="CHEBI:15379"/>
        <dbReference type="ChEBI" id="CHEBI:16240"/>
        <dbReference type="ChEBI" id="CHEBI:58589"/>
        <dbReference type="ChEBI" id="CHEBI:597326"/>
        <dbReference type="EC" id="1.4.3.5"/>
    </reaction>
</comment>
<evidence type="ECO:0000256" key="4">
    <source>
        <dbReference type="ARBA" id="ARBA00023002"/>
    </source>
</evidence>
<dbReference type="SUPFAM" id="SSF50475">
    <property type="entry name" value="FMN-binding split barrel"/>
    <property type="match status" value="1"/>
</dbReference>
<feature type="domain" description="Pyridoxine 5'-phosphate oxidase dimerisation C-terminal" evidence="9">
    <location>
        <begin position="172"/>
        <end position="214"/>
    </location>
</feature>
<keyword evidence="2 5" id="KW-0285">Flavoprotein</keyword>
<comment type="subunit">
    <text evidence="5">Homodimer.</text>
</comment>
<dbReference type="GO" id="GO:0010181">
    <property type="term" value="F:FMN binding"/>
    <property type="evidence" value="ECO:0007669"/>
    <property type="project" value="UniProtKB-UniRule"/>
</dbReference>
<dbReference type="InterPro" id="IPR019576">
    <property type="entry name" value="Pyridoxamine_oxidase_dimer_C"/>
</dbReference>